<name>A0ABQ2GCW2_9ACTN</name>
<gene>
    <name evidence="1" type="ORF">GCM10011589_46760</name>
</gene>
<sequence length="97" mass="9957">MLAVGEERAGSGNGVLAELEAAAAVRRAARRHLADVTYDGGDVQVARAAYAAATDTWAALIQRAVTSEGIPAVARAAGCSRTTIYARARDIPDTSAT</sequence>
<comment type="caution">
    <text evidence="1">The sequence shown here is derived from an EMBL/GenBank/DDBJ whole genome shotgun (WGS) entry which is preliminary data.</text>
</comment>
<protein>
    <submittedName>
        <fullName evidence="1">Uncharacterized protein</fullName>
    </submittedName>
</protein>
<dbReference type="Proteomes" id="UP000648663">
    <property type="component" value="Unassembled WGS sequence"/>
</dbReference>
<evidence type="ECO:0000313" key="2">
    <source>
        <dbReference type="Proteomes" id="UP000648663"/>
    </source>
</evidence>
<organism evidence="1 2">
    <name type="scientific">Modestobacter marinus</name>
    <dbReference type="NCBI Taxonomy" id="477641"/>
    <lineage>
        <taxon>Bacteria</taxon>
        <taxon>Bacillati</taxon>
        <taxon>Actinomycetota</taxon>
        <taxon>Actinomycetes</taxon>
        <taxon>Geodermatophilales</taxon>
        <taxon>Geodermatophilaceae</taxon>
        <taxon>Modestobacter</taxon>
    </lineage>
</organism>
<reference evidence="2" key="1">
    <citation type="journal article" date="2019" name="Int. J. Syst. Evol. Microbiol.">
        <title>The Global Catalogue of Microorganisms (GCM) 10K type strain sequencing project: providing services to taxonomists for standard genome sequencing and annotation.</title>
        <authorList>
            <consortium name="The Broad Institute Genomics Platform"/>
            <consortium name="The Broad Institute Genome Sequencing Center for Infectious Disease"/>
            <person name="Wu L."/>
            <person name="Ma J."/>
        </authorList>
    </citation>
    <scope>NUCLEOTIDE SEQUENCE [LARGE SCALE GENOMIC DNA]</scope>
    <source>
        <strain evidence="2">CGMCC 4.5581</strain>
    </source>
</reference>
<keyword evidence="2" id="KW-1185">Reference proteome</keyword>
<proteinExistence type="predicted"/>
<dbReference type="EMBL" id="BMMI01000015">
    <property type="protein sequence ID" value="GGL84945.1"/>
    <property type="molecule type" value="Genomic_DNA"/>
</dbReference>
<accession>A0ABQ2GCW2</accession>
<evidence type="ECO:0000313" key="1">
    <source>
        <dbReference type="EMBL" id="GGL84945.1"/>
    </source>
</evidence>